<comment type="caution">
    <text evidence="7">The sequence shown here is derived from an EMBL/GenBank/DDBJ whole genome shotgun (WGS) entry which is preliminary data.</text>
</comment>
<evidence type="ECO:0000256" key="5">
    <source>
        <dbReference type="SAM" id="MobiDB-lite"/>
    </source>
</evidence>
<keyword evidence="3" id="KW-0238">DNA-binding</keyword>
<sequence length="782" mass="86637">MSHSDKQAPRTILPLKRKQVAGLTTPEPAEVPSKRQTIAQACDTCRKVKRKCGGQRPECQQCTNKGQACTYEFREGVSRHQANSVAKKSRLDSLERIVRALRTASLEEAQRILLDIRAAGETVATVDVIPKTEDTESPLSIESVQWLKPAGDRENVHCKSACHHVEEPAKEGHRRRGPRGCYGPSSPKSLQLFPTSDGSGLGSVSFDLPDVDTTREAIEVFYSCSGKLFHVFSREQVAAHEAVLMEARKGIASQACTREALCCVMAVAAVGALYVADGSSQPKGHVFYDVARCYLDDLIERRPYDAIKVCTLLAQYNILNKATVSLSYVEFGTSLCRIYGLNAASGNHGKSLSAVEWHDYRRVWRTLVFFNCWLESTLGYISRNDSVLGREQFADLGIGMSTDIAEIVQTELAKICILKANILRMQLAFRNLTLLSIETIIKDLQCWYDDLPPQLQIGYVGREDLTVETKRSILHVHLLYLGAIMLLYRRIASNFALFYSAHKDDGLHYKPMAQLLHSHGTETVLAAHTSARILKLLLEDNAVFKRCWLVIFQAYTTCTVLLHSVAQKQLHDFDPLDWQDDMVRVADCLGVLEYCASLDPVAARFHEQLLALVHRLKKQEQMILNIRVHQGVDTHGKSPSPASDASIRSTGCSPVTQRENELTYLLDIPAHSDPSRVDVSLELLAMLRRPFCGSDKAHAAEQAVKEAWETDPARREVGLMVARLDCDFGSSEPFHWDFSSASVGVAAQSRGAELPTPPLVSHAPDHSTGNSAPSAWAPAPLA</sequence>
<evidence type="ECO:0000259" key="6">
    <source>
        <dbReference type="PROSITE" id="PS50048"/>
    </source>
</evidence>
<feature type="region of interest" description="Disordered" evidence="5">
    <location>
        <begin position="749"/>
        <end position="782"/>
    </location>
</feature>
<keyword evidence="4" id="KW-0539">Nucleus</keyword>
<proteinExistence type="predicted"/>
<evidence type="ECO:0000313" key="8">
    <source>
        <dbReference type="Proteomes" id="UP000275385"/>
    </source>
</evidence>
<dbReference type="OrthoDB" id="1919336at2759"/>
<dbReference type="Proteomes" id="UP000275385">
    <property type="component" value="Unassembled WGS sequence"/>
</dbReference>
<dbReference type="GO" id="GO:0008270">
    <property type="term" value="F:zinc ion binding"/>
    <property type="evidence" value="ECO:0007669"/>
    <property type="project" value="InterPro"/>
</dbReference>
<keyword evidence="8" id="KW-1185">Reference proteome</keyword>
<evidence type="ECO:0000256" key="1">
    <source>
        <dbReference type="ARBA" id="ARBA00004123"/>
    </source>
</evidence>
<feature type="region of interest" description="Disordered" evidence="5">
    <location>
        <begin position="1"/>
        <end position="32"/>
    </location>
</feature>
<dbReference type="PROSITE" id="PS50048">
    <property type="entry name" value="ZN2_CY6_FUNGAL_2"/>
    <property type="match status" value="1"/>
</dbReference>
<dbReference type="GO" id="GO:0005634">
    <property type="term" value="C:nucleus"/>
    <property type="evidence" value="ECO:0007669"/>
    <property type="project" value="UniProtKB-SubCell"/>
</dbReference>
<feature type="compositionally biased region" description="Low complexity" evidence="5">
    <location>
        <begin position="771"/>
        <end position="782"/>
    </location>
</feature>
<keyword evidence="2" id="KW-0479">Metal-binding</keyword>
<evidence type="ECO:0000256" key="4">
    <source>
        <dbReference type="ARBA" id="ARBA00023242"/>
    </source>
</evidence>
<evidence type="ECO:0000256" key="2">
    <source>
        <dbReference type="ARBA" id="ARBA00022723"/>
    </source>
</evidence>
<dbReference type="PANTHER" id="PTHR46910">
    <property type="entry name" value="TRANSCRIPTION FACTOR PDR1"/>
    <property type="match status" value="1"/>
</dbReference>
<dbReference type="EMBL" id="QVQW01000118">
    <property type="protein sequence ID" value="RKU40151.1"/>
    <property type="molecule type" value="Genomic_DNA"/>
</dbReference>
<dbReference type="STRING" id="177199.A0A420XWW9"/>
<evidence type="ECO:0000256" key="3">
    <source>
        <dbReference type="ARBA" id="ARBA00023125"/>
    </source>
</evidence>
<feature type="compositionally biased region" description="Polar residues" evidence="5">
    <location>
        <begin position="640"/>
        <end position="654"/>
    </location>
</feature>
<feature type="domain" description="Zn(2)-C6 fungal-type" evidence="6">
    <location>
        <begin position="41"/>
        <end position="71"/>
    </location>
</feature>
<accession>A0A420XWW9</accession>
<dbReference type="PANTHER" id="PTHR46910:SF3">
    <property type="entry name" value="HALOTOLERANCE PROTEIN 9-RELATED"/>
    <property type="match status" value="1"/>
</dbReference>
<dbReference type="SMART" id="SM00066">
    <property type="entry name" value="GAL4"/>
    <property type="match status" value="1"/>
</dbReference>
<organism evidence="7 8">
    <name type="scientific">Coniochaeta pulveracea</name>
    <dbReference type="NCBI Taxonomy" id="177199"/>
    <lineage>
        <taxon>Eukaryota</taxon>
        <taxon>Fungi</taxon>
        <taxon>Dikarya</taxon>
        <taxon>Ascomycota</taxon>
        <taxon>Pezizomycotina</taxon>
        <taxon>Sordariomycetes</taxon>
        <taxon>Sordariomycetidae</taxon>
        <taxon>Coniochaetales</taxon>
        <taxon>Coniochaetaceae</taxon>
        <taxon>Coniochaeta</taxon>
    </lineage>
</organism>
<dbReference type="GO" id="GO:0000981">
    <property type="term" value="F:DNA-binding transcription factor activity, RNA polymerase II-specific"/>
    <property type="evidence" value="ECO:0007669"/>
    <property type="project" value="InterPro"/>
</dbReference>
<feature type="region of interest" description="Disordered" evidence="5">
    <location>
        <begin position="167"/>
        <end position="186"/>
    </location>
</feature>
<feature type="region of interest" description="Disordered" evidence="5">
    <location>
        <begin position="633"/>
        <end position="654"/>
    </location>
</feature>
<gene>
    <name evidence="7" type="ORF">DL546_000810</name>
</gene>
<name>A0A420XWW9_9PEZI</name>
<reference evidence="7 8" key="1">
    <citation type="submission" date="2018-08" db="EMBL/GenBank/DDBJ databases">
        <title>Draft genome of the lignicolous fungus Coniochaeta pulveracea.</title>
        <authorList>
            <person name="Borstlap C.J."/>
            <person name="De Witt R.N."/>
            <person name="Botha A."/>
            <person name="Volschenk H."/>
        </authorList>
    </citation>
    <scope>NUCLEOTIDE SEQUENCE [LARGE SCALE GENOMIC DNA]</scope>
    <source>
        <strain evidence="7 8">CAB683</strain>
    </source>
</reference>
<dbReference type="AlphaFoldDB" id="A0A420XWW9"/>
<dbReference type="GO" id="GO:0003677">
    <property type="term" value="F:DNA binding"/>
    <property type="evidence" value="ECO:0007669"/>
    <property type="project" value="UniProtKB-KW"/>
</dbReference>
<dbReference type="CDD" id="cd00067">
    <property type="entry name" value="GAL4"/>
    <property type="match status" value="1"/>
</dbReference>
<dbReference type="InterPro" id="IPR050987">
    <property type="entry name" value="AtrR-like"/>
</dbReference>
<dbReference type="PROSITE" id="PS00463">
    <property type="entry name" value="ZN2_CY6_FUNGAL_1"/>
    <property type="match status" value="1"/>
</dbReference>
<dbReference type="SUPFAM" id="SSF57701">
    <property type="entry name" value="Zn2/Cys6 DNA-binding domain"/>
    <property type="match status" value="1"/>
</dbReference>
<dbReference type="CDD" id="cd12148">
    <property type="entry name" value="fungal_TF_MHR"/>
    <property type="match status" value="1"/>
</dbReference>
<protein>
    <recommendedName>
        <fullName evidence="6">Zn(2)-C6 fungal-type domain-containing protein</fullName>
    </recommendedName>
</protein>
<evidence type="ECO:0000313" key="7">
    <source>
        <dbReference type="EMBL" id="RKU40151.1"/>
    </source>
</evidence>
<dbReference type="InterPro" id="IPR036864">
    <property type="entry name" value="Zn2-C6_fun-type_DNA-bd_sf"/>
</dbReference>
<dbReference type="InterPro" id="IPR001138">
    <property type="entry name" value="Zn2Cys6_DnaBD"/>
</dbReference>
<dbReference type="Gene3D" id="4.10.240.10">
    <property type="entry name" value="Zn(2)-C6 fungal-type DNA-binding domain"/>
    <property type="match status" value="1"/>
</dbReference>
<comment type="subcellular location">
    <subcellularLocation>
        <location evidence="1">Nucleus</location>
    </subcellularLocation>
</comment>
<dbReference type="Pfam" id="PF00172">
    <property type="entry name" value="Zn_clus"/>
    <property type="match status" value="1"/>
</dbReference>